<protein>
    <recommendedName>
        <fullName evidence="6">Transcription factor domain-containing protein</fullName>
    </recommendedName>
</protein>
<dbReference type="GO" id="GO:0005634">
    <property type="term" value="C:nucleus"/>
    <property type="evidence" value="ECO:0007669"/>
    <property type="project" value="UniProtKB-SubCell"/>
</dbReference>
<keyword evidence="2" id="KW-0539">Nucleus</keyword>
<evidence type="ECO:0000256" key="2">
    <source>
        <dbReference type="ARBA" id="ARBA00023242"/>
    </source>
</evidence>
<dbReference type="PANTHER" id="PTHR31001">
    <property type="entry name" value="UNCHARACTERIZED TRANSCRIPTIONAL REGULATORY PROTEIN"/>
    <property type="match status" value="1"/>
</dbReference>
<organism evidence="4 5">
    <name type="scientific">Cladophialophora chaetospira</name>
    <dbReference type="NCBI Taxonomy" id="386627"/>
    <lineage>
        <taxon>Eukaryota</taxon>
        <taxon>Fungi</taxon>
        <taxon>Dikarya</taxon>
        <taxon>Ascomycota</taxon>
        <taxon>Pezizomycotina</taxon>
        <taxon>Eurotiomycetes</taxon>
        <taxon>Chaetothyriomycetidae</taxon>
        <taxon>Chaetothyriales</taxon>
        <taxon>Herpotrichiellaceae</taxon>
        <taxon>Cladophialophora</taxon>
    </lineage>
</organism>
<dbReference type="EMBL" id="JAPDRK010000017">
    <property type="protein sequence ID" value="KAJ9604912.1"/>
    <property type="molecule type" value="Genomic_DNA"/>
</dbReference>
<dbReference type="CDD" id="cd12148">
    <property type="entry name" value="fungal_TF_MHR"/>
    <property type="match status" value="1"/>
</dbReference>
<dbReference type="Proteomes" id="UP001172673">
    <property type="component" value="Unassembled WGS sequence"/>
</dbReference>
<name>A0AA39CE67_9EURO</name>
<evidence type="ECO:0000256" key="1">
    <source>
        <dbReference type="ARBA" id="ARBA00004123"/>
    </source>
</evidence>
<evidence type="ECO:0000256" key="3">
    <source>
        <dbReference type="SAM" id="MobiDB-lite"/>
    </source>
</evidence>
<evidence type="ECO:0000313" key="4">
    <source>
        <dbReference type="EMBL" id="KAJ9604912.1"/>
    </source>
</evidence>
<feature type="region of interest" description="Disordered" evidence="3">
    <location>
        <begin position="1"/>
        <end position="28"/>
    </location>
</feature>
<keyword evidence="5" id="KW-1185">Reference proteome</keyword>
<sequence>MITRKPLHINDEEVSDGMSRDGQPLSHPTTMSYTVQSIRLAEICRNAVDRSPLATAHTGGLSHDAVMDIDTEFQTLINDVPAFYPLSESVVMRNYHLTQSEAKDIVFEGKILHFLLNLHRCKLHLPYLTRSFEDPAYSASREICIKHARLIMQSELWLDKLDIEMATRFKLSALLIGVFMACVVLIMDLCVNPTSPHSDKQRDEVRKSFQIIEAVHDMSETAGNSVHSLLHLLRQHNVAPLRAVPAQEPQTTTVDSSNISEQQSQATPFTAMTFNTSERLSNLEEIVLPAAPQGQREVNDSFDLAMATEEPLNEAGEDLTSYWTDFTQSFEQGIDFNNFDWDKIFSELDPAFV</sequence>
<accession>A0AA39CE67</accession>
<gene>
    <name evidence="4" type="ORF">H2200_010301</name>
</gene>
<comment type="caution">
    <text evidence="4">The sequence shown here is derived from an EMBL/GenBank/DDBJ whole genome shotgun (WGS) entry which is preliminary data.</text>
</comment>
<evidence type="ECO:0008006" key="6">
    <source>
        <dbReference type="Google" id="ProtNLM"/>
    </source>
</evidence>
<dbReference type="AlphaFoldDB" id="A0AA39CE67"/>
<evidence type="ECO:0000313" key="5">
    <source>
        <dbReference type="Proteomes" id="UP001172673"/>
    </source>
</evidence>
<dbReference type="PANTHER" id="PTHR31001:SF90">
    <property type="entry name" value="CENTROMERE DNA-BINDING PROTEIN COMPLEX CBF3 SUBUNIT B"/>
    <property type="match status" value="1"/>
</dbReference>
<comment type="subcellular location">
    <subcellularLocation>
        <location evidence="1">Nucleus</location>
    </subcellularLocation>
</comment>
<reference evidence="4" key="1">
    <citation type="submission" date="2022-10" db="EMBL/GenBank/DDBJ databases">
        <title>Culturing micro-colonial fungi from biological soil crusts in the Mojave desert and describing Neophaeococcomyces mojavensis, and introducing the new genera and species Taxawa tesnikishii.</title>
        <authorList>
            <person name="Kurbessoian T."/>
            <person name="Stajich J.E."/>
        </authorList>
    </citation>
    <scope>NUCLEOTIDE SEQUENCE</scope>
    <source>
        <strain evidence="4">TK_41</strain>
    </source>
</reference>
<dbReference type="InterPro" id="IPR050613">
    <property type="entry name" value="Sec_Metabolite_Reg"/>
</dbReference>
<proteinExistence type="predicted"/>